<comment type="caution">
    <text evidence="2">The sequence shown here is derived from an EMBL/GenBank/DDBJ whole genome shotgun (WGS) entry which is preliminary data.</text>
</comment>
<keyword evidence="3" id="KW-1185">Reference proteome</keyword>
<evidence type="ECO:0000313" key="2">
    <source>
        <dbReference type="EMBL" id="KUM64299.1"/>
    </source>
</evidence>
<accession>A0A101MPI1</accession>
<feature type="compositionally biased region" description="Polar residues" evidence="1">
    <location>
        <begin position="122"/>
        <end position="137"/>
    </location>
</feature>
<name>A0A101MPI1_PENFR</name>
<gene>
    <name evidence="2" type="ORF">ACN42_g2774</name>
</gene>
<dbReference type="EMBL" id="LLXE01000051">
    <property type="protein sequence ID" value="KUM64299.1"/>
    <property type="molecule type" value="Genomic_DNA"/>
</dbReference>
<feature type="compositionally biased region" description="Basic residues" evidence="1">
    <location>
        <begin position="61"/>
        <end position="78"/>
    </location>
</feature>
<reference evidence="2 3" key="1">
    <citation type="submission" date="2015-10" db="EMBL/GenBank/DDBJ databases">
        <title>Genome sequencing of Penicillium freii.</title>
        <authorList>
            <person name="Nguyen H.D."/>
            <person name="Visagie C.M."/>
            <person name="Seifert K.A."/>
        </authorList>
    </citation>
    <scope>NUCLEOTIDE SEQUENCE [LARGE SCALE GENOMIC DNA]</scope>
    <source>
        <strain evidence="2 3">DAOM 242723</strain>
    </source>
</reference>
<feature type="region of interest" description="Disordered" evidence="1">
    <location>
        <begin position="1"/>
        <end position="146"/>
    </location>
</feature>
<evidence type="ECO:0000256" key="1">
    <source>
        <dbReference type="SAM" id="MobiDB-lite"/>
    </source>
</evidence>
<protein>
    <submittedName>
        <fullName evidence="2">Uncharacterized protein</fullName>
    </submittedName>
</protein>
<evidence type="ECO:0000313" key="3">
    <source>
        <dbReference type="Proteomes" id="UP000055045"/>
    </source>
</evidence>
<proteinExistence type="predicted"/>
<dbReference type="OrthoDB" id="4365476at2759"/>
<feature type="compositionally biased region" description="Basic and acidic residues" evidence="1">
    <location>
        <begin position="49"/>
        <end position="60"/>
    </location>
</feature>
<feature type="compositionally biased region" description="Basic residues" evidence="1">
    <location>
        <begin position="20"/>
        <end position="30"/>
    </location>
</feature>
<dbReference type="Proteomes" id="UP000055045">
    <property type="component" value="Unassembled WGS sequence"/>
</dbReference>
<dbReference type="AlphaFoldDB" id="A0A101MPI1"/>
<sequence>MPPDEAAEEPIAIKEAAPTKKAKTRRKQVRSQKEHFARKFQRAGLITPESHEIPNGDTGKKPKRSRQAQRRENKRPRRAAAAGAATPSSSNTNDHPAEGQEKNKKDRDQVPDFEQPFAIRLKNSTAVAGSPSETLSLTLRPKGGRA</sequence>
<feature type="compositionally biased region" description="Basic and acidic residues" evidence="1">
    <location>
        <begin position="95"/>
        <end position="110"/>
    </location>
</feature>
<organism evidence="2 3">
    <name type="scientific">Penicillium freii</name>
    <dbReference type="NCBI Taxonomy" id="48697"/>
    <lineage>
        <taxon>Eukaryota</taxon>
        <taxon>Fungi</taxon>
        <taxon>Dikarya</taxon>
        <taxon>Ascomycota</taxon>
        <taxon>Pezizomycotina</taxon>
        <taxon>Eurotiomycetes</taxon>
        <taxon>Eurotiomycetidae</taxon>
        <taxon>Eurotiales</taxon>
        <taxon>Aspergillaceae</taxon>
        <taxon>Penicillium</taxon>
    </lineage>
</organism>